<organism evidence="1 2">
    <name type="scientific">Candidatus Epulonipiscium fishelsonii</name>
    <dbReference type="NCBI Taxonomy" id="77094"/>
    <lineage>
        <taxon>Bacteria</taxon>
        <taxon>Bacillati</taxon>
        <taxon>Bacillota</taxon>
        <taxon>Clostridia</taxon>
        <taxon>Lachnospirales</taxon>
        <taxon>Lachnospiraceae</taxon>
        <taxon>Candidatus Epulonipiscium</taxon>
    </lineage>
</organism>
<dbReference type="Proteomes" id="UP000188637">
    <property type="component" value="Unassembled WGS sequence"/>
</dbReference>
<proteinExistence type="predicted"/>
<evidence type="ECO:0000313" key="1">
    <source>
        <dbReference type="EMBL" id="ONI45455.1"/>
    </source>
</evidence>
<dbReference type="EMBL" id="LJHD01000060">
    <property type="protein sequence ID" value="ONI45455.1"/>
    <property type="molecule type" value="Genomic_DNA"/>
</dbReference>
<gene>
    <name evidence="1" type="ORF">AN640_04585</name>
</gene>
<protein>
    <submittedName>
        <fullName evidence="1">Uncharacterized protein</fullName>
    </submittedName>
</protein>
<accession>A0ACC8XIJ8</accession>
<evidence type="ECO:0000313" key="2">
    <source>
        <dbReference type="Proteomes" id="UP000188637"/>
    </source>
</evidence>
<sequence>MRIVPVHLLKENVRISSDIYDTSGKVMFYKGYKVTKDAISKLKYFNIKFVLITDEYCNSADFPLAELKSLADAILNLEKFYEITSNNKVDTEIFSDAYFSVYDLVEELMIAKNKLKINYLPDNLIGNTIASNSIYTAIMSTILGLKLGYGLEEAVELFLAAYMRNVTLHSRKIKNKKLLHPITAYEFLSKNYMLSSNILLGILHHHEAIDGSGYPQKLQGDQISEYAKIIHVIKMFYALRSAPGMAIRNYIDLNNFLLNASTKFDLDIIEAFVENTLYFAEDTLLRLSTGEIACVIDDGNSYIFPTLKIVKSNGMYYKEGEILNMEHMPGVNIVSFMYYVE</sequence>
<comment type="caution">
    <text evidence="1">The sequence shown here is derived from an EMBL/GenBank/DDBJ whole genome shotgun (WGS) entry which is preliminary data.</text>
</comment>
<reference evidence="1" key="1">
    <citation type="submission" date="2016-08" db="EMBL/GenBank/DDBJ databases">
        <authorList>
            <person name="Ngugi D.K."/>
            <person name="Miyake S."/>
            <person name="Stingl U."/>
        </authorList>
    </citation>
    <scope>NUCLEOTIDE SEQUENCE</scope>
    <source>
        <strain evidence="1">SCG-D08WGA-EpuloA1</strain>
    </source>
</reference>
<keyword evidence="2" id="KW-1185">Reference proteome</keyword>
<name>A0ACC8XIJ8_9FIRM</name>